<gene>
    <name evidence="5" type="ORF">D2E23_1838</name>
</gene>
<evidence type="ECO:0000313" key="5">
    <source>
        <dbReference type="EMBL" id="RSX50116.1"/>
    </source>
</evidence>
<keyword evidence="6" id="KW-1185">Reference proteome</keyword>
<evidence type="ECO:0000256" key="3">
    <source>
        <dbReference type="SAM" id="MobiDB-lite"/>
    </source>
</evidence>
<feature type="domain" description="Glycosyltransferase 2-like" evidence="4">
    <location>
        <begin position="83"/>
        <end position="211"/>
    </location>
</feature>
<dbReference type="InterPro" id="IPR001173">
    <property type="entry name" value="Glyco_trans_2-like"/>
</dbReference>
<dbReference type="Proteomes" id="UP000288607">
    <property type="component" value="Unassembled WGS sequence"/>
</dbReference>
<dbReference type="Gene3D" id="3.90.550.10">
    <property type="entry name" value="Spore Coat Polysaccharide Biosynthesis Protein SpsA, Chain A"/>
    <property type="match status" value="1"/>
</dbReference>
<evidence type="ECO:0000256" key="1">
    <source>
        <dbReference type="ARBA" id="ARBA00022676"/>
    </source>
</evidence>
<dbReference type="PANTHER" id="PTHR22916:SF51">
    <property type="entry name" value="GLYCOSYLTRANSFERASE EPSH-RELATED"/>
    <property type="match status" value="1"/>
</dbReference>
<dbReference type="PANTHER" id="PTHR22916">
    <property type="entry name" value="GLYCOSYLTRANSFERASE"/>
    <property type="match status" value="1"/>
</dbReference>
<keyword evidence="1" id="KW-0328">Glycosyltransferase</keyword>
<dbReference type="AlphaFoldDB" id="A0A430FBA6"/>
<reference evidence="5 6" key="1">
    <citation type="submission" date="2018-09" db="EMBL/GenBank/DDBJ databases">
        <title>Characterization of the phylogenetic diversity of five novel species belonging to the genus Bifidobacterium.</title>
        <authorList>
            <person name="Lugli G.A."/>
            <person name="Duranti S."/>
            <person name="Milani C."/>
        </authorList>
    </citation>
    <scope>NUCLEOTIDE SEQUENCE [LARGE SCALE GENOMIC DNA]</scope>
    <source>
        <strain evidence="5 6">2028B</strain>
    </source>
</reference>
<name>A0A430FBA6_9BIFI</name>
<dbReference type="Pfam" id="PF00535">
    <property type="entry name" value="Glycos_transf_2"/>
    <property type="match status" value="1"/>
</dbReference>
<dbReference type="GO" id="GO:0016757">
    <property type="term" value="F:glycosyltransferase activity"/>
    <property type="evidence" value="ECO:0007669"/>
    <property type="project" value="UniProtKB-KW"/>
</dbReference>
<protein>
    <submittedName>
        <fullName evidence="5">Family 2 glycosyl transferase</fullName>
    </submittedName>
</protein>
<feature type="region of interest" description="Disordered" evidence="3">
    <location>
        <begin position="1"/>
        <end position="24"/>
    </location>
</feature>
<dbReference type="EMBL" id="QXGJ01000010">
    <property type="protein sequence ID" value="RSX50116.1"/>
    <property type="molecule type" value="Genomic_DNA"/>
</dbReference>
<proteinExistence type="predicted"/>
<accession>A0A430FBA6</accession>
<comment type="caution">
    <text evidence="5">The sequence shown here is derived from an EMBL/GenBank/DDBJ whole genome shotgun (WGS) entry which is preliminary data.</text>
</comment>
<dbReference type="InterPro" id="IPR029044">
    <property type="entry name" value="Nucleotide-diphossugar_trans"/>
</dbReference>
<evidence type="ECO:0000313" key="6">
    <source>
        <dbReference type="Proteomes" id="UP000288607"/>
    </source>
</evidence>
<keyword evidence="2 5" id="KW-0808">Transferase</keyword>
<sequence length="460" mass="51789">MSRDGKATAINGGNEDADSEGARRVGRLMAGTPRKLQLSMPKLMVPDLGSMKAEKVSKAVKGLNLQEPAPLVSARLGERPLVSVIVPIYKVERYLNECVNGIVNQTYRNLEIILVDDGSPDACPRMCDEWAARDGRIHVIHKSNGGLSDARNAGLAQATGDCIYFVDSDDAVEPNLVERALETMREYEADLVMFKFDTISENGKPLLSDYKHNDFDEIMVLTPQEAIKAQVKAEIDGYFWSFMATANIYKDHDFAFPVGRKIEDLARICNVIGEATLIVRIPEVLYHYRLRGGSIMSSWTPQLSRDWSKAADDREEYIVSRYPELKTFMKLQQLTFFANLDYETIRQSMGARLGIDPEEADRLRRRIEGLEHDVADAGEEVPESTRKLIDMLRAVVKPGAAAELADDVADGFADNFKEMREEWRRISASWRGSIREAREAHEDAREEARIARQIKDTAIE</sequence>
<evidence type="ECO:0000256" key="2">
    <source>
        <dbReference type="ARBA" id="ARBA00022679"/>
    </source>
</evidence>
<dbReference type="SUPFAM" id="SSF53448">
    <property type="entry name" value="Nucleotide-diphospho-sugar transferases"/>
    <property type="match status" value="1"/>
</dbReference>
<evidence type="ECO:0000259" key="4">
    <source>
        <dbReference type="Pfam" id="PF00535"/>
    </source>
</evidence>
<organism evidence="5 6">
    <name type="scientific">Bifidobacterium callimiconis</name>
    <dbReference type="NCBI Taxonomy" id="2306973"/>
    <lineage>
        <taxon>Bacteria</taxon>
        <taxon>Bacillati</taxon>
        <taxon>Actinomycetota</taxon>
        <taxon>Actinomycetes</taxon>
        <taxon>Bifidobacteriales</taxon>
        <taxon>Bifidobacteriaceae</taxon>
        <taxon>Bifidobacterium</taxon>
    </lineage>
</organism>